<dbReference type="OrthoDB" id="92956at2759"/>
<gene>
    <name evidence="2" type="ORF">PPTG_12206</name>
</gene>
<dbReference type="Proteomes" id="UP000018817">
    <property type="component" value="Unassembled WGS sequence"/>
</dbReference>
<dbReference type="STRING" id="761204.W2Q5J7"/>
<evidence type="ECO:0000313" key="3">
    <source>
        <dbReference type="Proteomes" id="UP000018817"/>
    </source>
</evidence>
<evidence type="ECO:0008006" key="4">
    <source>
        <dbReference type="Google" id="ProtNLM"/>
    </source>
</evidence>
<dbReference type="EMBL" id="KI669588">
    <property type="protein sequence ID" value="ETN08407.1"/>
    <property type="molecule type" value="Genomic_DNA"/>
</dbReference>
<proteinExistence type="predicted"/>
<evidence type="ECO:0000256" key="1">
    <source>
        <dbReference type="SAM" id="SignalP"/>
    </source>
</evidence>
<organism evidence="2 3">
    <name type="scientific">Phytophthora nicotianae (strain INRA-310)</name>
    <name type="common">Phytophthora parasitica</name>
    <dbReference type="NCBI Taxonomy" id="761204"/>
    <lineage>
        <taxon>Eukaryota</taxon>
        <taxon>Sar</taxon>
        <taxon>Stramenopiles</taxon>
        <taxon>Oomycota</taxon>
        <taxon>Peronosporomycetes</taxon>
        <taxon>Peronosporales</taxon>
        <taxon>Peronosporaceae</taxon>
        <taxon>Phytophthora</taxon>
    </lineage>
</organism>
<dbReference type="VEuPathDB" id="FungiDB:PPTG_12206"/>
<dbReference type="RefSeq" id="XP_008906155.1">
    <property type="nucleotide sequence ID" value="XM_008907907.1"/>
</dbReference>
<reference evidence="2 3" key="2">
    <citation type="submission" date="2013-11" db="EMBL/GenBank/DDBJ databases">
        <title>The Genome Sequence of Phytophthora parasitica INRA-310.</title>
        <authorList>
            <consortium name="The Broad Institute Genomics Platform"/>
            <person name="Russ C."/>
            <person name="Tyler B."/>
            <person name="Panabieres F."/>
            <person name="Shan W."/>
            <person name="Tripathy S."/>
            <person name="Grunwald N."/>
            <person name="Machado M."/>
            <person name="Johnson C.S."/>
            <person name="Arredondo F."/>
            <person name="Hong C."/>
            <person name="Coffey M."/>
            <person name="Young S.K."/>
            <person name="Zeng Q."/>
            <person name="Gargeya S."/>
            <person name="Fitzgerald M."/>
            <person name="Abouelleil A."/>
            <person name="Alvarado L."/>
            <person name="Chapman S.B."/>
            <person name="Gainer-Dewar J."/>
            <person name="Goldberg J."/>
            <person name="Griggs A."/>
            <person name="Gujja S."/>
            <person name="Hansen M."/>
            <person name="Howarth C."/>
            <person name="Imamovic A."/>
            <person name="Ireland A."/>
            <person name="Larimer J."/>
            <person name="McCowan C."/>
            <person name="Murphy C."/>
            <person name="Pearson M."/>
            <person name="Poon T.W."/>
            <person name="Priest M."/>
            <person name="Roberts A."/>
            <person name="Saif S."/>
            <person name="Shea T."/>
            <person name="Sykes S."/>
            <person name="Wortman J."/>
            <person name="Nusbaum C."/>
            <person name="Birren B."/>
        </authorList>
    </citation>
    <scope>NUCLEOTIDE SEQUENCE [LARGE SCALE GENOMIC DNA]</scope>
    <source>
        <strain evidence="2 3">INRA-310</strain>
    </source>
</reference>
<protein>
    <recommendedName>
        <fullName evidence="4">RxLR effector protein</fullName>
    </recommendedName>
</protein>
<accession>W2Q5J7</accession>
<dbReference type="GeneID" id="20181685"/>
<feature type="signal peptide" evidence="1">
    <location>
        <begin position="1"/>
        <end position="22"/>
    </location>
</feature>
<dbReference type="OMA" id="IPWDRWS"/>
<name>W2Q5J7_PHYN3</name>
<dbReference type="AlphaFoldDB" id="W2Q5J7"/>
<reference evidence="3" key="1">
    <citation type="submission" date="2011-12" db="EMBL/GenBank/DDBJ databases">
        <authorList>
            <consortium name="The Broad Institute Genome Sequencing Platform"/>
            <person name="Russ C."/>
            <person name="Tyler B."/>
            <person name="Panabieres F."/>
            <person name="Shan W."/>
            <person name="Tripathy S."/>
            <person name="Grunwald N."/>
            <person name="Machado M."/>
            <person name="Young S.K."/>
            <person name="Zeng Q."/>
            <person name="Gargeya S."/>
            <person name="Fitzgerald M."/>
            <person name="Haas B."/>
            <person name="Abouelleil A."/>
            <person name="Alvarado L."/>
            <person name="Arachchi H.M."/>
            <person name="Berlin A."/>
            <person name="Chapman S.B."/>
            <person name="Gearin G."/>
            <person name="Goldberg J."/>
            <person name="Griggs A."/>
            <person name="Gujja S."/>
            <person name="Hansen M."/>
            <person name="Heiman D."/>
            <person name="Howarth C."/>
            <person name="Larimer J."/>
            <person name="Lui A."/>
            <person name="MacDonald P.J.P."/>
            <person name="McCowen C."/>
            <person name="Montmayeur A."/>
            <person name="Murphy C."/>
            <person name="Neiman D."/>
            <person name="Pearson M."/>
            <person name="Priest M."/>
            <person name="Roberts A."/>
            <person name="Saif S."/>
            <person name="Shea T."/>
            <person name="Sisk P."/>
            <person name="Stolte C."/>
            <person name="Sykes S."/>
            <person name="Wortman J."/>
            <person name="Nusbaum C."/>
            <person name="Birren B."/>
        </authorList>
    </citation>
    <scope>NUCLEOTIDE SEQUENCE [LARGE SCALE GENOMIC DNA]</scope>
    <source>
        <strain evidence="3">INRA-310</strain>
    </source>
</reference>
<evidence type="ECO:0000313" key="2">
    <source>
        <dbReference type="EMBL" id="ETN08407.1"/>
    </source>
</evidence>
<sequence length="231" mass="26077">MDLMLRFLLLSVFALLSVAVKATEFHHTKISRTDTSGYGGRLLRTARMSDDEARGVLIPGLKNWRVTSWIKNGKSDDYVMDKLKLTGLIGRALTEDPNFKYFQKFKVDGWLKKGASTTTAWDDLGLNSIALGEVTKVDTFRIYQQYITELNKKAENIPWDRWSNLFGGGSETELAIKVSMLAKLGRTDSIDLQLMVESRGMIAFLKAVKKHGKILDERVEMDVVKAIVNLQ</sequence>
<feature type="chain" id="PRO_5004823496" description="RxLR effector protein" evidence="1">
    <location>
        <begin position="23"/>
        <end position="231"/>
    </location>
</feature>
<keyword evidence="1" id="KW-0732">Signal</keyword>